<dbReference type="Gramene" id="TraesCLE_scaffold_161423_01G000100.1">
    <property type="protein sequence ID" value="TraesCLE_scaffold_161423_01G000100.1"/>
    <property type="gene ID" value="TraesCLE_scaffold_161423_01G000100"/>
</dbReference>
<evidence type="ECO:0000313" key="2">
    <source>
        <dbReference type="EnsemblPlants" id="TraesCS2A02G075600.1"/>
    </source>
</evidence>
<dbReference type="Gramene" id="TraesCS2A02G075600.1">
    <property type="protein sequence ID" value="TraesCS2A02G075600.1"/>
    <property type="gene ID" value="TraesCS2A02G075600"/>
</dbReference>
<dbReference type="Gramene" id="TraesROB_scaffold_036058_01G000200.1">
    <property type="protein sequence ID" value="TraesROB_scaffold_036058_01G000200.1"/>
    <property type="gene ID" value="TraesROB_scaffold_036058_01G000200"/>
</dbReference>
<accession>A0A3B6AQT1</accession>
<dbReference type="Gramene" id="TraesWEE_scaffold_043977_01G000100.1">
    <property type="protein sequence ID" value="TraesWEE_scaffold_043977_01G000100.1"/>
    <property type="gene ID" value="TraesWEE_scaffold_043977_01G000100"/>
</dbReference>
<dbReference type="Gramene" id="TraesCAD_scaffold_011037_01G000300.1">
    <property type="protein sequence ID" value="TraesCAD_scaffold_011037_01G000300.1"/>
    <property type="gene ID" value="TraesCAD_scaffold_011037_01G000300"/>
</dbReference>
<dbReference type="EnsemblPlants" id="TraesCS2A02G075600.1">
    <property type="protein sequence ID" value="TraesCS2A02G075600.1"/>
    <property type="gene ID" value="TraesCS2A02G075600"/>
</dbReference>
<dbReference type="Proteomes" id="UP000019116">
    <property type="component" value="Chromosome 2A"/>
</dbReference>
<dbReference type="SMR" id="A0A3B6AQT1"/>
<keyword evidence="3" id="KW-1185">Reference proteome</keyword>
<reference evidence="2" key="2">
    <citation type="submission" date="2018-10" db="UniProtKB">
        <authorList>
            <consortium name="EnsemblPlants"/>
        </authorList>
    </citation>
    <scope>IDENTIFICATION</scope>
</reference>
<dbReference type="AlphaFoldDB" id="A0A3B6AQT1"/>
<proteinExistence type="predicted"/>
<feature type="compositionally biased region" description="Polar residues" evidence="1">
    <location>
        <begin position="174"/>
        <end position="190"/>
    </location>
</feature>
<feature type="region of interest" description="Disordered" evidence="1">
    <location>
        <begin position="1"/>
        <end position="25"/>
    </location>
</feature>
<organism evidence="2">
    <name type="scientific">Triticum aestivum</name>
    <name type="common">Wheat</name>
    <dbReference type="NCBI Taxonomy" id="4565"/>
    <lineage>
        <taxon>Eukaryota</taxon>
        <taxon>Viridiplantae</taxon>
        <taxon>Streptophyta</taxon>
        <taxon>Embryophyta</taxon>
        <taxon>Tracheophyta</taxon>
        <taxon>Spermatophyta</taxon>
        <taxon>Magnoliopsida</taxon>
        <taxon>Liliopsida</taxon>
        <taxon>Poales</taxon>
        <taxon>Poaceae</taxon>
        <taxon>BOP clade</taxon>
        <taxon>Pooideae</taxon>
        <taxon>Triticodae</taxon>
        <taxon>Triticeae</taxon>
        <taxon>Triticinae</taxon>
        <taxon>Triticum</taxon>
    </lineage>
</organism>
<sequence length="190" mass="21281">MGSRDNRLRPAPTSPSVDTTNKKRINKRSTAHVHVRLDSMFCPCPVHWHCLLIPLLSRRSTLSIASPLEEQMLFITASLLMLTSKPDIYEGTIQGGDGLPAQYLQPLVRTGKYAELLGLDDVLVPLSKMADLFVSLVGLQFFRSFAFRSARKAAADGTMYRGLRRTQDGKQRATMHTSRKPTVSPRQDLR</sequence>
<name>A0A3B6AQT1_WHEAT</name>
<dbReference type="Gramene" id="TraesCS2A03G0147200.1">
    <property type="protein sequence ID" value="TraesCS2A03G0147200.1.CDS"/>
    <property type="gene ID" value="TraesCS2A03G0147200"/>
</dbReference>
<protein>
    <submittedName>
        <fullName evidence="2">Uncharacterized protein</fullName>
    </submittedName>
</protein>
<feature type="region of interest" description="Disordered" evidence="1">
    <location>
        <begin position="163"/>
        <end position="190"/>
    </location>
</feature>
<reference evidence="2" key="1">
    <citation type="submission" date="2018-08" db="EMBL/GenBank/DDBJ databases">
        <authorList>
            <person name="Rossello M."/>
        </authorList>
    </citation>
    <scope>NUCLEOTIDE SEQUENCE [LARGE SCALE GENOMIC DNA]</scope>
    <source>
        <strain evidence="2">cv. Chinese Spring</strain>
    </source>
</reference>
<evidence type="ECO:0000256" key="1">
    <source>
        <dbReference type="SAM" id="MobiDB-lite"/>
    </source>
</evidence>
<evidence type="ECO:0000313" key="3">
    <source>
        <dbReference type="Proteomes" id="UP000019116"/>
    </source>
</evidence>